<feature type="compositionally biased region" description="Basic residues" evidence="1">
    <location>
        <begin position="182"/>
        <end position="192"/>
    </location>
</feature>
<organism evidence="2 3">
    <name type="scientific">Loa loa</name>
    <name type="common">Eye worm</name>
    <name type="synonym">Filaria loa</name>
    <dbReference type="NCBI Taxonomy" id="7209"/>
    <lineage>
        <taxon>Eukaryota</taxon>
        <taxon>Metazoa</taxon>
        <taxon>Ecdysozoa</taxon>
        <taxon>Nematoda</taxon>
        <taxon>Chromadorea</taxon>
        <taxon>Rhabditida</taxon>
        <taxon>Spirurina</taxon>
        <taxon>Spiruromorpha</taxon>
        <taxon>Filarioidea</taxon>
        <taxon>Onchocercidae</taxon>
        <taxon>Loa</taxon>
    </lineage>
</organism>
<proteinExistence type="predicted"/>
<feature type="compositionally biased region" description="Polar residues" evidence="1">
    <location>
        <begin position="158"/>
        <end position="169"/>
    </location>
</feature>
<reference evidence="3" key="2">
    <citation type="submission" date="2016-11" db="UniProtKB">
        <authorList>
            <consortium name="WormBaseParasite"/>
        </authorList>
    </citation>
    <scope>IDENTIFICATION</scope>
</reference>
<dbReference type="AlphaFoldDB" id="A0A1I7VDV0"/>
<feature type="region of interest" description="Disordered" evidence="1">
    <location>
        <begin position="158"/>
        <end position="211"/>
    </location>
</feature>
<name>A0A1I7VDV0_LOALO</name>
<feature type="region of interest" description="Disordered" evidence="1">
    <location>
        <begin position="102"/>
        <end position="128"/>
    </location>
</feature>
<evidence type="ECO:0000313" key="3">
    <source>
        <dbReference type="WBParaSite" id="EN70_146"/>
    </source>
</evidence>
<evidence type="ECO:0000256" key="1">
    <source>
        <dbReference type="SAM" id="MobiDB-lite"/>
    </source>
</evidence>
<sequence length="649" mass="71620">MDGRAFLFLGFPNDFMNLSHWEEQDKAKIGLLYKETKINMTGGSLNSQSFDSPYLGINSRKGSVPGARTSPNYTSGKNGFSVRGAKTLGWYLTDELFLRNNDTQHNKEKKDARSEISSPSSPSRTTAGNTIAAAEIAEIMHRQEPSRSRVNAQNRNLQSQQNGNNNDGFTTLVHGTVDDDRRRKRFRQRVNKKGLNAGTASNSGRTAGKLETSEMIQDEQKQQETTTVDGKVTKIPSDFKDAYWYYDPKTDGFYYDSKGSRGWRRRNPAHEKKLLQDRDGLSCLWADSNFVSYGGGDPYGYQYNSISHFAPHIQYYDPETDGYYFEMPSVDGWKKRQPHSVSSAVMTSLTGYSSNRMMMNPNAFPVVSAQPSAADAMDVPRTSYGAALARGQLPPCTVRTNNAITSSSRNLNGILKDTFSSAELSFSTLSSNDDFGAASSLILFGKTSTEWDKKGNSQRNCNTGKPFSYADIVASPCDTTANVDNIENNPPLQQITDTHYKRPETLELHSFTEENDVGRVANEQDIKGSGLTNFNADKFIADLPFNSTDRVLRDLAALKTPCSAPVCSMDSPHTPSVMKGLYSPLGIPNQDIDAYSAICDMELVLSQILSCADEKEWVPERASAGTSKLNFWRNPGLVAGVAGVSCDNV</sequence>
<feature type="compositionally biased region" description="Basic and acidic residues" evidence="1">
    <location>
        <begin position="102"/>
        <end position="114"/>
    </location>
</feature>
<dbReference type="Proteomes" id="UP000095285">
    <property type="component" value="Unassembled WGS sequence"/>
</dbReference>
<evidence type="ECO:0000313" key="2">
    <source>
        <dbReference type="Proteomes" id="UP000095285"/>
    </source>
</evidence>
<accession>A0A1I7VDV0</accession>
<reference evidence="2" key="1">
    <citation type="submission" date="2012-04" db="EMBL/GenBank/DDBJ databases">
        <title>The Genome Sequence of Loa loa.</title>
        <authorList>
            <consortium name="The Broad Institute Genome Sequencing Platform"/>
            <consortium name="Broad Institute Genome Sequencing Center for Infectious Disease"/>
            <person name="Nutman T.B."/>
            <person name="Fink D.L."/>
            <person name="Russ C."/>
            <person name="Young S."/>
            <person name="Zeng Q."/>
            <person name="Gargeya S."/>
            <person name="Alvarado L."/>
            <person name="Berlin A."/>
            <person name="Chapman S.B."/>
            <person name="Chen Z."/>
            <person name="Freedman E."/>
            <person name="Gellesch M."/>
            <person name="Goldberg J."/>
            <person name="Griggs A."/>
            <person name="Gujja S."/>
            <person name="Heilman E.R."/>
            <person name="Heiman D."/>
            <person name="Howarth C."/>
            <person name="Mehta T."/>
            <person name="Neiman D."/>
            <person name="Pearson M."/>
            <person name="Roberts A."/>
            <person name="Saif S."/>
            <person name="Shea T."/>
            <person name="Shenoy N."/>
            <person name="Sisk P."/>
            <person name="Stolte C."/>
            <person name="Sykes S."/>
            <person name="White J."/>
            <person name="Yandava C."/>
            <person name="Haas B."/>
            <person name="Henn M.R."/>
            <person name="Nusbaum C."/>
            <person name="Birren B."/>
        </authorList>
    </citation>
    <scope>NUCLEOTIDE SEQUENCE [LARGE SCALE GENOMIC DNA]</scope>
</reference>
<dbReference type="WBParaSite" id="EN70_146">
    <property type="protein sequence ID" value="EN70_146"/>
    <property type="gene ID" value="EN70_146"/>
</dbReference>
<keyword evidence="2" id="KW-1185">Reference proteome</keyword>
<protein>
    <submittedName>
        <fullName evidence="3">YTH domain-containing protein</fullName>
    </submittedName>
</protein>